<dbReference type="EMBL" id="JAMZIH010002928">
    <property type="protein sequence ID" value="KAJ1677133.1"/>
    <property type="molecule type" value="Genomic_DNA"/>
</dbReference>
<evidence type="ECO:0000313" key="1">
    <source>
        <dbReference type="EMBL" id="KAJ1677133.1"/>
    </source>
</evidence>
<dbReference type="Proteomes" id="UP001145114">
    <property type="component" value="Unassembled WGS sequence"/>
</dbReference>
<accession>A0ACC1HMY2</accession>
<reference evidence="1" key="1">
    <citation type="submission" date="2022-06" db="EMBL/GenBank/DDBJ databases">
        <title>Phylogenomic reconstructions and comparative analyses of Kickxellomycotina fungi.</title>
        <authorList>
            <person name="Reynolds N.K."/>
            <person name="Stajich J.E."/>
            <person name="Barry K."/>
            <person name="Grigoriev I.V."/>
            <person name="Crous P."/>
            <person name="Smith M.E."/>
        </authorList>
    </citation>
    <scope>NUCLEOTIDE SEQUENCE</scope>
    <source>
        <strain evidence="1">RSA 2271</strain>
    </source>
</reference>
<sequence length="213" mass="24917">MEGYTGNRRDYVFSGVEVLIYVFDVESDSRENDFQVFKECLDNLAEFSPAAKVFCLIHKIDLVRPSDKARVIEEYKEDLTPLLEGFYHEFFATTIWNFTLYQAWSCIVYRLIPNIARIEAYLEQFRKLCEAVEVVLFEKSTFLVVTNVGGKRQLVDSRYVQISETIKNYNQKRNNWTYSKFSELELRDGNSVLFIQPFTASTFVLVIVDDPDT</sequence>
<name>A0ACC1HMY2_9FUNG</name>
<feature type="non-terminal residue" evidence="1">
    <location>
        <position position="213"/>
    </location>
</feature>
<gene>
    <name evidence="1" type="ORF">EV182_006807</name>
</gene>
<comment type="caution">
    <text evidence="1">The sequence shown here is derived from an EMBL/GenBank/DDBJ whole genome shotgun (WGS) entry which is preliminary data.</text>
</comment>
<evidence type="ECO:0000313" key="2">
    <source>
        <dbReference type="Proteomes" id="UP001145114"/>
    </source>
</evidence>
<organism evidence="1 2">
    <name type="scientific">Spiromyces aspiralis</name>
    <dbReference type="NCBI Taxonomy" id="68401"/>
    <lineage>
        <taxon>Eukaryota</taxon>
        <taxon>Fungi</taxon>
        <taxon>Fungi incertae sedis</taxon>
        <taxon>Zoopagomycota</taxon>
        <taxon>Kickxellomycotina</taxon>
        <taxon>Kickxellomycetes</taxon>
        <taxon>Kickxellales</taxon>
        <taxon>Kickxellaceae</taxon>
        <taxon>Spiromyces</taxon>
    </lineage>
</organism>
<proteinExistence type="predicted"/>
<keyword evidence="2" id="KW-1185">Reference proteome</keyword>
<protein>
    <submittedName>
        <fullName evidence="1">Uncharacterized protein</fullName>
    </submittedName>
</protein>